<dbReference type="PANTHER" id="PTHR45993">
    <property type="entry name" value="B-CELL LYMPHOMA/LEUKEMIA 11"/>
    <property type="match status" value="1"/>
</dbReference>
<dbReference type="PROSITE" id="PS50157">
    <property type="entry name" value="ZINC_FINGER_C2H2_2"/>
    <property type="match status" value="3"/>
</dbReference>
<reference evidence="12 13" key="1">
    <citation type="submission" date="2020-02" db="EMBL/GenBank/DDBJ databases">
        <title>Esox lucius (northern pike) genome, fEsoLuc1, primary haplotype.</title>
        <authorList>
            <person name="Myers G."/>
            <person name="Karagic N."/>
            <person name="Meyer A."/>
            <person name="Pippel M."/>
            <person name="Reichard M."/>
            <person name="Winkler S."/>
            <person name="Tracey A."/>
            <person name="Sims Y."/>
            <person name="Howe K."/>
            <person name="Rhie A."/>
            <person name="Formenti G."/>
            <person name="Durbin R."/>
            <person name="Fedrigo O."/>
            <person name="Jarvis E.D."/>
        </authorList>
    </citation>
    <scope>NUCLEOTIDE SEQUENCE [LARGE SCALE GENOMIC DNA]</scope>
</reference>
<keyword evidence="5" id="KW-0862">Zinc</keyword>
<dbReference type="SUPFAM" id="SSF57667">
    <property type="entry name" value="beta-beta-alpha zinc fingers"/>
    <property type="match status" value="1"/>
</dbReference>
<evidence type="ECO:0000256" key="1">
    <source>
        <dbReference type="ARBA" id="ARBA00004123"/>
    </source>
</evidence>
<evidence type="ECO:0000256" key="2">
    <source>
        <dbReference type="ARBA" id="ARBA00022723"/>
    </source>
</evidence>
<dbReference type="PANTHER" id="PTHR45993:SF6">
    <property type="entry name" value="C2H2-TYPE DOMAIN-CONTAINING PROTEIN"/>
    <property type="match status" value="1"/>
</dbReference>
<name>A0AAY5KCF4_ESOLU</name>
<protein>
    <recommendedName>
        <fullName evidence="11">C2H2-type domain-containing protein</fullName>
    </recommendedName>
</protein>
<dbReference type="GO" id="GO:0003700">
    <property type="term" value="F:DNA-binding transcription factor activity"/>
    <property type="evidence" value="ECO:0007669"/>
    <property type="project" value="TreeGrafter"/>
</dbReference>
<evidence type="ECO:0000256" key="8">
    <source>
        <dbReference type="ARBA" id="ARBA00023242"/>
    </source>
</evidence>
<evidence type="ECO:0000256" key="7">
    <source>
        <dbReference type="ARBA" id="ARBA00023163"/>
    </source>
</evidence>
<dbReference type="FunFam" id="3.30.160.60:FF:000358">
    <property type="entry name" value="zinc finger protein 24"/>
    <property type="match status" value="1"/>
</dbReference>
<keyword evidence="8" id="KW-0539">Nucleus</keyword>
<dbReference type="GO" id="GO:0008270">
    <property type="term" value="F:zinc ion binding"/>
    <property type="evidence" value="ECO:0007669"/>
    <property type="project" value="UniProtKB-KW"/>
</dbReference>
<dbReference type="GO" id="GO:0005634">
    <property type="term" value="C:nucleus"/>
    <property type="evidence" value="ECO:0007669"/>
    <property type="project" value="UniProtKB-SubCell"/>
</dbReference>
<proteinExistence type="predicted"/>
<evidence type="ECO:0000256" key="9">
    <source>
        <dbReference type="PROSITE-ProRule" id="PRU00042"/>
    </source>
</evidence>
<keyword evidence="6" id="KW-0805">Transcription regulation</keyword>
<reference evidence="12" key="2">
    <citation type="submission" date="2025-08" db="UniProtKB">
        <authorList>
            <consortium name="Ensembl"/>
        </authorList>
    </citation>
    <scope>IDENTIFICATION</scope>
</reference>
<feature type="region of interest" description="Disordered" evidence="10">
    <location>
        <begin position="29"/>
        <end position="69"/>
    </location>
</feature>
<keyword evidence="2" id="KW-0479">Metal-binding</keyword>
<comment type="subcellular location">
    <subcellularLocation>
        <location evidence="1">Nucleus</location>
    </subcellularLocation>
</comment>
<dbReference type="Ensembl" id="ENSELUT00000103959.1">
    <property type="protein sequence ID" value="ENSELUP00000086733.1"/>
    <property type="gene ID" value="ENSELUG00000036054.1"/>
</dbReference>
<evidence type="ECO:0000259" key="11">
    <source>
        <dbReference type="PROSITE" id="PS50157"/>
    </source>
</evidence>
<evidence type="ECO:0000256" key="10">
    <source>
        <dbReference type="SAM" id="MobiDB-lite"/>
    </source>
</evidence>
<dbReference type="SMART" id="SM00355">
    <property type="entry name" value="ZnF_C2H2"/>
    <property type="match status" value="3"/>
</dbReference>
<evidence type="ECO:0000313" key="12">
    <source>
        <dbReference type="Ensembl" id="ENSELUP00000086733.1"/>
    </source>
</evidence>
<dbReference type="Proteomes" id="UP000265140">
    <property type="component" value="Chromosome 20"/>
</dbReference>
<reference evidence="12" key="3">
    <citation type="submission" date="2025-09" db="UniProtKB">
        <authorList>
            <consortium name="Ensembl"/>
        </authorList>
    </citation>
    <scope>IDENTIFICATION</scope>
</reference>
<keyword evidence="3" id="KW-0677">Repeat</keyword>
<feature type="compositionally biased region" description="Basic residues" evidence="10">
    <location>
        <begin position="41"/>
        <end position="55"/>
    </location>
</feature>
<feature type="domain" description="C2H2-type" evidence="11">
    <location>
        <begin position="215"/>
        <end position="242"/>
    </location>
</feature>
<keyword evidence="4 9" id="KW-0863">Zinc-finger</keyword>
<dbReference type="InterPro" id="IPR036236">
    <property type="entry name" value="Znf_C2H2_sf"/>
</dbReference>
<sequence>MDTVPLKHEISHTVVSALDLSTQEHLTAESSPVTVLPLETKRKRGRPKGSTKKGQGKTMNTNLGNASNSFSTRMMSTNEGLKDFTDCHQNAVTSDVDLLGTMSNESVSETDNVQNEEYIGKNIKKESDGLDNESEYNPKSSYAKTRGRPKGRPKGTGKTCEYCNRHFDFVSVYTVHLRTHTGERPYKCIDCDQDFAQLSNLKSHIKKHNKRCGRLMCPYCKIKFVNSKELLAHCKWHSSENGGPFSINE</sequence>
<accession>A0AAY5KCF4</accession>
<feature type="domain" description="C2H2-type" evidence="11">
    <location>
        <begin position="158"/>
        <end position="185"/>
    </location>
</feature>
<feature type="compositionally biased region" description="Basic residues" evidence="10">
    <location>
        <begin position="145"/>
        <end position="155"/>
    </location>
</feature>
<keyword evidence="7" id="KW-0804">Transcription</keyword>
<dbReference type="GO" id="GO:0006357">
    <property type="term" value="P:regulation of transcription by RNA polymerase II"/>
    <property type="evidence" value="ECO:0007669"/>
    <property type="project" value="TreeGrafter"/>
</dbReference>
<evidence type="ECO:0000256" key="5">
    <source>
        <dbReference type="ARBA" id="ARBA00022833"/>
    </source>
</evidence>
<dbReference type="Gene3D" id="3.30.160.60">
    <property type="entry name" value="Classic Zinc Finger"/>
    <property type="match status" value="2"/>
</dbReference>
<dbReference type="GeneTree" id="ENSGT01120000277277"/>
<evidence type="ECO:0000313" key="13">
    <source>
        <dbReference type="Proteomes" id="UP000265140"/>
    </source>
</evidence>
<evidence type="ECO:0000256" key="6">
    <source>
        <dbReference type="ARBA" id="ARBA00023015"/>
    </source>
</evidence>
<feature type="domain" description="C2H2-type" evidence="11">
    <location>
        <begin position="186"/>
        <end position="208"/>
    </location>
</feature>
<dbReference type="GO" id="GO:0000978">
    <property type="term" value="F:RNA polymerase II cis-regulatory region sequence-specific DNA binding"/>
    <property type="evidence" value="ECO:0007669"/>
    <property type="project" value="TreeGrafter"/>
</dbReference>
<dbReference type="InterPro" id="IPR013087">
    <property type="entry name" value="Znf_C2H2_type"/>
</dbReference>
<organism evidence="12 13">
    <name type="scientific">Esox lucius</name>
    <name type="common">Northern pike</name>
    <dbReference type="NCBI Taxonomy" id="8010"/>
    <lineage>
        <taxon>Eukaryota</taxon>
        <taxon>Metazoa</taxon>
        <taxon>Chordata</taxon>
        <taxon>Craniata</taxon>
        <taxon>Vertebrata</taxon>
        <taxon>Euteleostomi</taxon>
        <taxon>Actinopterygii</taxon>
        <taxon>Neopterygii</taxon>
        <taxon>Teleostei</taxon>
        <taxon>Protacanthopterygii</taxon>
        <taxon>Esociformes</taxon>
        <taxon>Esocidae</taxon>
        <taxon>Esox</taxon>
    </lineage>
</organism>
<dbReference type="Pfam" id="PF00096">
    <property type="entry name" value="zf-C2H2"/>
    <property type="match status" value="1"/>
</dbReference>
<dbReference type="PROSITE" id="PS00028">
    <property type="entry name" value="ZINC_FINGER_C2H2_1"/>
    <property type="match status" value="3"/>
</dbReference>
<dbReference type="InterPro" id="IPR051497">
    <property type="entry name" value="Dev/Hematopoietic_TF"/>
</dbReference>
<evidence type="ECO:0000256" key="4">
    <source>
        <dbReference type="ARBA" id="ARBA00022771"/>
    </source>
</evidence>
<feature type="compositionally biased region" description="Polar residues" evidence="10">
    <location>
        <begin position="57"/>
        <end position="69"/>
    </location>
</feature>
<evidence type="ECO:0000256" key="3">
    <source>
        <dbReference type="ARBA" id="ARBA00022737"/>
    </source>
</evidence>
<keyword evidence="13" id="KW-1185">Reference proteome</keyword>
<dbReference type="AlphaFoldDB" id="A0AAY5KCF4"/>
<feature type="region of interest" description="Disordered" evidence="10">
    <location>
        <begin position="126"/>
        <end position="157"/>
    </location>
</feature>